<protein>
    <submittedName>
        <fullName evidence="2">Uncharacterized protein</fullName>
    </submittedName>
</protein>
<evidence type="ECO:0000256" key="1">
    <source>
        <dbReference type="SAM" id="Phobius"/>
    </source>
</evidence>
<evidence type="ECO:0000313" key="2">
    <source>
        <dbReference type="EMBL" id="KAF2187231.1"/>
    </source>
</evidence>
<organism evidence="2 3">
    <name type="scientific">Zopfia rhizophila CBS 207.26</name>
    <dbReference type="NCBI Taxonomy" id="1314779"/>
    <lineage>
        <taxon>Eukaryota</taxon>
        <taxon>Fungi</taxon>
        <taxon>Dikarya</taxon>
        <taxon>Ascomycota</taxon>
        <taxon>Pezizomycotina</taxon>
        <taxon>Dothideomycetes</taxon>
        <taxon>Dothideomycetes incertae sedis</taxon>
        <taxon>Zopfiaceae</taxon>
        <taxon>Zopfia</taxon>
    </lineage>
</organism>
<reference evidence="2" key="1">
    <citation type="journal article" date="2020" name="Stud. Mycol.">
        <title>101 Dothideomycetes genomes: a test case for predicting lifestyles and emergence of pathogens.</title>
        <authorList>
            <person name="Haridas S."/>
            <person name="Albert R."/>
            <person name="Binder M."/>
            <person name="Bloem J."/>
            <person name="Labutti K."/>
            <person name="Salamov A."/>
            <person name="Andreopoulos B."/>
            <person name="Baker S."/>
            <person name="Barry K."/>
            <person name="Bills G."/>
            <person name="Bluhm B."/>
            <person name="Cannon C."/>
            <person name="Castanera R."/>
            <person name="Culley D."/>
            <person name="Daum C."/>
            <person name="Ezra D."/>
            <person name="Gonzalez J."/>
            <person name="Henrissat B."/>
            <person name="Kuo A."/>
            <person name="Liang C."/>
            <person name="Lipzen A."/>
            <person name="Lutzoni F."/>
            <person name="Magnuson J."/>
            <person name="Mondo S."/>
            <person name="Nolan M."/>
            <person name="Ohm R."/>
            <person name="Pangilinan J."/>
            <person name="Park H.-J."/>
            <person name="Ramirez L."/>
            <person name="Alfaro M."/>
            <person name="Sun H."/>
            <person name="Tritt A."/>
            <person name="Yoshinaga Y."/>
            <person name="Zwiers L.-H."/>
            <person name="Turgeon B."/>
            <person name="Goodwin S."/>
            <person name="Spatafora J."/>
            <person name="Crous P."/>
            <person name="Grigoriev I."/>
        </authorList>
    </citation>
    <scope>NUCLEOTIDE SEQUENCE</scope>
    <source>
        <strain evidence="2">CBS 207.26</strain>
    </source>
</reference>
<name>A0A6A6E5N3_9PEZI</name>
<evidence type="ECO:0000313" key="3">
    <source>
        <dbReference type="Proteomes" id="UP000800200"/>
    </source>
</evidence>
<keyword evidence="1" id="KW-1133">Transmembrane helix</keyword>
<keyword evidence="1" id="KW-0472">Membrane</keyword>
<dbReference type="AlphaFoldDB" id="A0A6A6E5N3"/>
<proteinExistence type="predicted"/>
<dbReference type="EMBL" id="ML994627">
    <property type="protein sequence ID" value="KAF2187231.1"/>
    <property type="molecule type" value="Genomic_DNA"/>
</dbReference>
<gene>
    <name evidence="2" type="ORF">K469DRAFT_109866</name>
</gene>
<feature type="transmembrane region" description="Helical" evidence="1">
    <location>
        <begin position="111"/>
        <end position="131"/>
    </location>
</feature>
<feature type="transmembrane region" description="Helical" evidence="1">
    <location>
        <begin position="17"/>
        <end position="36"/>
    </location>
</feature>
<keyword evidence="3" id="KW-1185">Reference proteome</keyword>
<accession>A0A6A6E5N3</accession>
<keyword evidence="1" id="KW-0812">Transmembrane</keyword>
<feature type="transmembrane region" description="Helical" evidence="1">
    <location>
        <begin position="43"/>
        <end position="66"/>
    </location>
</feature>
<sequence length="187" mass="21358">MNTSVRPDDQTFHPTSFSLYNIFAAGASMVGLIGAVRRHPTLVSAYTIAHIITLFLITLTLLNIVLPFPVKPVVLIIPNVHLDTKKICGETDDELGCDAVWVHRCRVSFTIVKLVTCWVGLVLVCVQWWVVLDVWRWSRSLVEVEEHERRAELRLDIEKGESDDKQDEAREKRNELGLVLWSKIWGL</sequence>
<dbReference type="OrthoDB" id="3765137at2759"/>
<dbReference type="Proteomes" id="UP000800200">
    <property type="component" value="Unassembled WGS sequence"/>
</dbReference>